<dbReference type="GO" id="GO:0005507">
    <property type="term" value="F:copper ion binding"/>
    <property type="evidence" value="ECO:0007669"/>
    <property type="project" value="InterPro"/>
</dbReference>
<keyword evidence="15" id="KW-1185">Reference proteome</keyword>
<feature type="transmembrane region" description="Helical" evidence="10">
    <location>
        <begin position="186"/>
        <end position="204"/>
    </location>
</feature>
<dbReference type="PANTHER" id="PTHR34820:SF4">
    <property type="entry name" value="INNER MEMBRANE PROTEIN YEBZ"/>
    <property type="match status" value="1"/>
</dbReference>
<feature type="transmembrane region" description="Helical" evidence="10">
    <location>
        <begin position="296"/>
        <end position="317"/>
    </location>
</feature>
<feature type="transmembrane region" description="Helical" evidence="10">
    <location>
        <begin position="154"/>
        <end position="174"/>
    </location>
</feature>
<dbReference type="GO" id="GO:0006825">
    <property type="term" value="P:copper ion transport"/>
    <property type="evidence" value="ECO:0007669"/>
    <property type="project" value="InterPro"/>
</dbReference>
<evidence type="ECO:0000256" key="9">
    <source>
        <dbReference type="SAM" id="MobiDB-lite"/>
    </source>
</evidence>
<dbReference type="Gene3D" id="2.60.40.1220">
    <property type="match status" value="1"/>
</dbReference>
<keyword evidence="3 10" id="KW-0812">Transmembrane</keyword>
<feature type="domain" description="CopC" evidence="12">
    <location>
        <begin position="30"/>
        <end position="123"/>
    </location>
</feature>
<keyword evidence="2" id="KW-1003">Cell membrane</keyword>
<keyword evidence="6 10" id="KW-1133">Transmembrane helix</keyword>
<evidence type="ECO:0000313" key="14">
    <source>
        <dbReference type="EMBL" id="GIJ57985.1"/>
    </source>
</evidence>
<dbReference type="AlphaFoldDB" id="A0A8J4E0Q7"/>
<dbReference type="EMBL" id="BOPG01000033">
    <property type="protein sequence ID" value="GIJ57985.1"/>
    <property type="molecule type" value="Genomic_DNA"/>
</dbReference>
<evidence type="ECO:0000256" key="2">
    <source>
        <dbReference type="ARBA" id="ARBA00022475"/>
    </source>
</evidence>
<name>A0A8J4E0Q7_9ACTN</name>
<evidence type="ECO:0000313" key="15">
    <source>
        <dbReference type="Proteomes" id="UP000612585"/>
    </source>
</evidence>
<keyword evidence="8 10" id="KW-0472">Membrane</keyword>
<evidence type="ECO:0000256" key="7">
    <source>
        <dbReference type="ARBA" id="ARBA00023008"/>
    </source>
</evidence>
<evidence type="ECO:0000256" key="8">
    <source>
        <dbReference type="ARBA" id="ARBA00023136"/>
    </source>
</evidence>
<keyword evidence="4" id="KW-0479">Metal-binding</keyword>
<feature type="region of interest" description="Disordered" evidence="9">
    <location>
        <begin position="403"/>
        <end position="429"/>
    </location>
</feature>
<comment type="caution">
    <text evidence="14">The sequence shown here is derived from an EMBL/GenBank/DDBJ whole genome shotgun (WGS) entry which is preliminary data.</text>
</comment>
<feature type="transmembrane region" description="Helical" evidence="10">
    <location>
        <begin position="259"/>
        <end position="276"/>
    </location>
</feature>
<dbReference type="InterPro" id="IPR014755">
    <property type="entry name" value="Cu-Rt/internalin_Ig-like"/>
</dbReference>
<dbReference type="GO" id="GO:0005886">
    <property type="term" value="C:plasma membrane"/>
    <property type="evidence" value="ECO:0007669"/>
    <property type="project" value="UniProtKB-SubCell"/>
</dbReference>
<dbReference type="SUPFAM" id="SSF81296">
    <property type="entry name" value="E set domains"/>
    <property type="match status" value="1"/>
</dbReference>
<evidence type="ECO:0000259" key="12">
    <source>
        <dbReference type="Pfam" id="PF04234"/>
    </source>
</evidence>
<dbReference type="InterPro" id="IPR007348">
    <property type="entry name" value="CopC_dom"/>
</dbReference>
<evidence type="ECO:0000256" key="4">
    <source>
        <dbReference type="ARBA" id="ARBA00022723"/>
    </source>
</evidence>
<evidence type="ECO:0000256" key="10">
    <source>
        <dbReference type="SAM" id="Phobius"/>
    </source>
</evidence>
<evidence type="ECO:0000256" key="5">
    <source>
        <dbReference type="ARBA" id="ARBA00022729"/>
    </source>
</evidence>
<dbReference type="Pfam" id="PF05425">
    <property type="entry name" value="CopD"/>
    <property type="match status" value="1"/>
</dbReference>
<comment type="subcellular location">
    <subcellularLocation>
        <location evidence="1">Cell membrane</location>
        <topology evidence="1">Multi-pass membrane protein</topology>
    </subcellularLocation>
</comment>
<keyword evidence="5 11" id="KW-0732">Signal</keyword>
<proteinExistence type="predicted"/>
<dbReference type="Pfam" id="PF04234">
    <property type="entry name" value="CopC"/>
    <property type="match status" value="1"/>
</dbReference>
<dbReference type="InterPro" id="IPR032694">
    <property type="entry name" value="CopC/D"/>
</dbReference>
<dbReference type="RefSeq" id="WP_203998006.1">
    <property type="nucleotide sequence ID" value="NZ_BOPG01000033.1"/>
</dbReference>
<feature type="signal peptide" evidence="11">
    <location>
        <begin position="1"/>
        <end position="31"/>
    </location>
</feature>
<feature type="chain" id="PRO_5035223323" evidence="11">
    <location>
        <begin position="32"/>
        <end position="574"/>
    </location>
</feature>
<evidence type="ECO:0000256" key="11">
    <source>
        <dbReference type="SAM" id="SignalP"/>
    </source>
</evidence>
<evidence type="ECO:0000256" key="3">
    <source>
        <dbReference type="ARBA" id="ARBA00022692"/>
    </source>
</evidence>
<dbReference type="InterPro" id="IPR008457">
    <property type="entry name" value="Cu-R_CopD_dom"/>
</dbReference>
<protein>
    <submittedName>
        <fullName evidence="14">Transport integral membrane protein</fullName>
    </submittedName>
</protein>
<organism evidence="14 15">
    <name type="scientific">Virgisporangium aurantiacum</name>
    <dbReference type="NCBI Taxonomy" id="175570"/>
    <lineage>
        <taxon>Bacteria</taxon>
        <taxon>Bacillati</taxon>
        <taxon>Actinomycetota</taxon>
        <taxon>Actinomycetes</taxon>
        <taxon>Micromonosporales</taxon>
        <taxon>Micromonosporaceae</taxon>
        <taxon>Virgisporangium</taxon>
    </lineage>
</organism>
<feature type="transmembrane region" description="Helical" evidence="10">
    <location>
        <begin position="365"/>
        <end position="387"/>
    </location>
</feature>
<dbReference type="InterPro" id="IPR014756">
    <property type="entry name" value="Ig_E-set"/>
</dbReference>
<feature type="domain" description="Copper resistance protein D" evidence="13">
    <location>
        <begin position="327"/>
        <end position="453"/>
    </location>
</feature>
<gene>
    <name evidence="14" type="ORF">Vau01_055010</name>
</gene>
<sequence>MIGRGSRKFSLAVLVGIAFVLLASSPAAAHAALSSTDPPPNAILASPPGAITLTFTEGVRAVSQRIKVIGPDRSVVSSGNPTTTGSKLTIPVRTDAGKGTYLVTYRVISADSHPIGGSFVYHVGAPSADPPQEGQAAITKVDPVVAWTLGAARYLGYVGLVLLIGPMLFLARLWPARLSRRVPAQLVATGLGLLAFSTVAEMYLQGPYTAGTGLFGADADAVLNALGGSYGTTHTVRLGVLAAIAVLLRPFVRPQGPSTVDLAVVSFFAVVGLGTWPLSGHAGVSPAPAVSLVADAAHLASMGVWLGGLVMLVGVLLRHANARELNAILPVWSNWAMMAVIVLSLTGVAQAIIEVESFGPLFDTRYGRLVLVKAGLLAVVLLVAWYSRRLVLAPAPKALVGVGGGPAEDPEDLDEDLDEDGEPPADPPVRSLRRSILAELAITGVVLAVAAALVQTPPARSVADAPPEPYAVTLTTDLFRVRMELDPAREGGNSLHLYAYNPAGEPQAVVEWTVTATPADGSIDALDVPLLPVTADHAVGEPTFPTPGEWDIKITIRLSETDQATVSQRVKISE</sequence>
<dbReference type="GO" id="GO:0046688">
    <property type="term" value="P:response to copper ion"/>
    <property type="evidence" value="ECO:0007669"/>
    <property type="project" value="InterPro"/>
</dbReference>
<evidence type="ECO:0000256" key="6">
    <source>
        <dbReference type="ARBA" id="ARBA00022989"/>
    </source>
</evidence>
<evidence type="ECO:0000259" key="13">
    <source>
        <dbReference type="Pfam" id="PF05425"/>
    </source>
</evidence>
<dbReference type="PANTHER" id="PTHR34820">
    <property type="entry name" value="INNER MEMBRANE PROTEIN YEBZ"/>
    <property type="match status" value="1"/>
</dbReference>
<feature type="transmembrane region" description="Helical" evidence="10">
    <location>
        <begin position="234"/>
        <end position="252"/>
    </location>
</feature>
<dbReference type="GO" id="GO:0042597">
    <property type="term" value="C:periplasmic space"/>
    <property type="evidence" value="ECO:0007669"/>
    <property type="project" value="InterPro"/>
</dbReference>
<feature type="compositionally biased region" description="Acidic residues" evidence="9">
    <location>
        <begin position="408"/>
        <end position="423"/>
    </location>
</feature>
<accession>A0A8J4E0Q7</accession>
<dbReference type="Proteomes" id="UP000612585">
    <property type="component" value="Unassembled WGS sequence"/>
</dbReference>
<evidence type="ECO:0000256" key="1">
    <source>
        <dbReference type="ARBA" id="ARBA00004651"/>
    </source>
</evidence>
<reference evidence="14" key="1">
    <citation type="submission" date="2021-01" db="EMBL/GenBank/DDBJ databases">
        <title>Whole genome shotgun sequence of Virgisporangium aurantiacum NBRC 16421.</title>
        <authorList>
            <person name="Komaki H."/>
            <person name="Tamura T."/>
        </authorList>
    </citation>
    <scope>NUCLEOTIDE SEQUENCE</scope>
    <source>
        <strain evidence="14">NBRC 16421</strain>
    </source>
</reference>
<feature type="transmembrane region" description="Helical" evidence="10">
    <location>
        <begin position="329"/>
        <end position="353"/>
    </location>
</feature>
<keyword evidence="7" id="KW-0186">Copper</keyword>